<keyword evidence="4" id="KW-1185">Reference proteome</keyword>
<reference evidence="3 4" key="1">
    <citation type="submission" date="2023-08" db="EMBL/GenBank/DDBJ databases">
        <title>Black Yeasts Isolated from many extreme environments.</title>
        <authorList>
            <person name="Coleine C."/>
            <person name="Stajich J.E."/>
            <person name="Selbmann L."/>
        </authorList>
    </citation>
    <scope>NUCLEOTIDE SEQUENCE [LARGE SCALE GENOMIC DNA]</scope>
    <source>
        <strain evidence="3 4">CCFEE 536</strain>
    </source>
</reference>
<dbReference type="InterPro" id="IPR009075">
    <property type="entry name" value="AcylCo_DH/oxidase_C"/>
</dbReference>
<dbReference type="InterPro" id="IPR036250">
    <property type="entry name" value="AcylCo_DH-like_C"/>
</dbReference>
<dbReference type="Proteomes" id="UP001357485">
    <property type="component" value="Unassembled WGS sequence"/>
</dbReference>
<sequence length="149" mass="16244">MSVGIKRAAFEAALAYAKTETRGGSVPILERQSVADLLIDVKMRCEASRYLTWKALHGLENGPGGFAARLEMALEAKVFASDNAVKCVVDAMKVVGMSAHAKDQPFPRLLNDAACLPLFDGGNVGIRRRQIERIFLAEEYEPWAASYGV</sequence>
<gene>
    <name evidence="3" type="ORF">LTR16_002984</name>
</gene>
<keyword evidence="1" id="KW-0285">Flavoprotein</keyword>
<evidence type="ECO:0000256" key="1">
    <source>
        <dbReference type="ARBA" id="ARBA00022630"/>
    </source>
</evidence>
<dbReference type="SUPFAM" id="SSF47203">
    <property type="entry name" value="Acyl-CoA dehydrogenase C-terminal domain-like"/>
    <property type="match status" value="1"/>
</dbReference>
<dbReference type="PANTHER" id="PTHR43884:SF12">
    <property type="entry name" value="ISOVALERYL-COA DEHYDROGENASE, MITOCHONDRIAL-RELATED"/>
    <property type="match status" value="1"/>
</dbReference>
<dbReference type="PANTHER" id="PTHR43884">
    <property type="entry name" value="ACYL-COA DEHYDROGENASE"/>
    <property type="match status" value="1"/>
</dbReference>
<dbReference type="Gene3D" id="1.20.140.10">
    <property type="entry name" value="Butyryl-CoA Dehydrogenase, subunit A, domain 3"/>
    <property type="match status" value="1"/>
</dbReference>
<dbReference type="EMBL" id="JAVRRA010016685">
    <property type="protein sequence ID" value="KAK5201347.1"/>
    <property type="molecule type" value="Genomic_DNA"/>
</dbReference>
<name>A0ABR0LP63_9PEZI</name>
<accession>A0ABR0LP63</accession>
<proteinExistence type="predicted"/>
<feature type="domain" description="Acyl-CoA dehydrogenase/oxidase C-terminal" evidence="2">
    <location>
        <begin position="1"/>
        <end position="133"/>
    </location>
</feature>
<protein>
    <recommendedName>
        <fullName evidence="2">Acyl-CoA dehydrogenase/oxidase C-terminal domain-containing protein</fullName>
    </recommendedName>
</protein>
<evidence type="ECO:0000313" key="4">
    <source>
        <dbReference type="Proteomes" id="UP001357485"/>
    </source>
</evidence>
<evidence type="ECO:0000313" key="3">
    <source>
        <dbReference type="EMBL" id="KAK5201347.1"/>
    </source>
</evidence>
<evidence type="ECO:0000259" key="2">
    <source>
        <dbReference type="Pfam" id="PF00441"/>
    </source>
</evidence>
<dbReference type="Pfam" id="PF00441">
    <property type="entry name" value="Acyl-CoA_dh_1"/>
    <property type="match status" value="1"/>
</dbReference>
<comment type="caution">
    <text evidence="3">The sequence shown here is derived from an EMBL/GenBank/DDBJ whole genome shotgun (WGS) entry which is preliminary data.</text>
</comment>
<organism evidence="3 4">
    <name type="scientific">Cryomyces antarcticus</name>
    <dbReference type="NCBI Taxonomy" id="329879"/>
    <lineage>
        <taxon>Eukaryota</taxon>
        <taxon>Fungi</taxon>
        <taxon>Dikarya</taxon>
        <taxon>Ascomycota</taxon>
        <taxon>Pezizomycotina</taxon>
        <taxon>Dothideomycetes</taxon>
        <taxon>Dothideomycetes incertae sedis</taxon>
        <taxon>Cryomyces</taxon>
    </lineage>
</organism>